<keyword evidence="1" id="KW-0175">Coiled coil</keyword>
<feature type="region of interest" description="Disordered" evidence="2">
    <location>
        <begin position="404"/>
        <end position="426"/>
    </location>
</feature>
<organism evidence="3 4">
    <name type="scientific">Phaseolus angularis</name>
    <name type="common">Azuki bean</name>
    <name type="synonym">Vigna angularis</name>
    <dbReference type="NCBI Taxonomy" id="3914"/>
    <lineage>
        <taxon>Eukaryota</taxon>
        <taxon>Viridiplantae</taxon>
        <taxon>Streptophyta</taxon>
        <taxon>Embryophyta</taxon>
        <taxon>Tracheophyta</taxon>
        <taxon>Spermatophyta</taxon>
        <taxon>Magnoliopsida</taxon>
        <taxon>eudicotyledons</taxon>
        <taxon>Gunneridae</taxon>
        <taxon>Pentapetalae</taxon>
        <taxon>rosids</taxon>
        <taxon>fabids</taxon>
        <taxon>Fabales</taxon>
        <taxon>Fabaceae</taxon>
        <taxon>Papilionoideae</taxon>
        <taxon>50 kb inversion clade</taxon>
        <taxon>NPAAA clade</taxon>
        <taxon>indigoferoid/millettioid clade</taxon>
        <taxon>Phaseoleae</taxon>
        <taxon>Vigna</taxon>
    </lineage>
</organism>
<evidence type="ECO:0000256" key="1">
    <source>
        <dbReference type="SAM" id="Coils"/>
    </source>
</evidence>
<accession>A0A8T0L2J8</accession>
<proteinExistence type="predicted"/>
<dbReference type="GO" id="GO:0010073">
    <property type="term" value="P:meristem maintenance"/>
    <property type="evidence" value="ECO:0007669"/>
    <property type="project" value="InterPro"/>
</dbReference>
<name>A0A8T0L2J8_PHAAN</name>
<dbReference type="PANTHER" id="PTHR46033:SF8">
    <property type="entry name" value="PROTEIN MAINTENANCE OF MERISTEMS-LIKE"/>
    <property type="match status" value="1"/>
</dbReference>
<sequence>MWKIKRLQLRRGAVDANTAACVVRSGPATKGGVEGIASSQVVPSLSWSAAGRSPESRQSVGCEVDQKEGFSALGMNVEYMDDVVFGLDLVIVMEEERGEQSDKGSDRTKKLVFRHYCRSKMIGVLNERLTIEKKGYIEKSVFGWLLYLPSSIKIGLPVVGEAIDLNKVGHRSVCREYFPEGKVDVRMVYEFLLEEHQNFPIEHFCSLYILVGISEFLVPNRSGVVFPIIFDLVSEFGSVAKYNWGSLVFQYFVESVCGASTTMKNETTKSHIHVQGCAYLLQVWFCHHFVTSKSIYSTRVTKFPRLLNWIDMNIGDKFIKTALAKGSVVIDVGVSKEELCYGMVKDACEKFGIPFKKQNRGDKEKLLFVVEEQTRVIADMQSSINDLRKLVEAKDEDKNEEFVEEPLWESEDGCQSTPVQHDQQTPVVERGFQMQQSTMYDRMKAQPRIRVKSVVKRSPYTAGVRRKK</sequence>
<dbReference type="EMBL" id="JABFOF010000002">
    <property type="protein sequence ID" value="KAG2405791.1"/>
    <property type="molecule type" value="Genomic_DNA"/>
</dbReference>
<evidence type="ECO:0000313" key="3">
    <source>
        <dbReference type="EMBL" id="KAG2405791.1"/>
    </source>
</evidence>
<reference evidence="3 4" key="1">
    <citation type="submission" date="2020-05" db="EMBL/GenBank/DDBJ databases">
        <title>Vigna angularis (adzuki bean) Var. LongXiaoDou No. 4 denovo assembly.</title>
        <authorList>
            <person name="Xiang H."/>
        </authorList>
    </citation>
    <scope>NUCLEOTIDE SEQUENCE [LARGE SCALE GENOMIC DNA]</scope>
    <source>
        <tissue evidence="3">Leaf</tissue>
    </source>
</reference>
<feature type="coiled-coil region" evidence="1">
    <location>
        <begin position="370"/>
        <end position="397"/>
    </location>
</feature>
<comment type="caution">
    <text evidence="3">The sequence shown here is derived from an EMBL/GenBank/DDBJ whole genome shotgun (WGS) entry which is preliminary data.</text>
</comment>
<evidence type="ECO:0008006" key="5">
    <source>
        <dbReference type="Google" id="ProtNLM"/>
    </source>
</evidence>
<evidence type="ECO:0000256" key="2">
    <source>
        <dbReference type="SAM" id="MobiDB-lite"/>
    </source>
</evidence>
<dbReference type="AlphaFoldDB" id="A0A8T0L2J8"/>
<feature type="compositionally biased region" description="Polar residues" evidence="2">
    <location>
        <begin position="413"/>
        <end position="426"/>
    </location>
</feature>
<evidence type="ECO:0000313" key="4">
    <source>
        <dbReference type="Proteomes" id="UP000743370"/>
    </source>
</evidence>
<protein>
    <recommendedName>
        <fullName evidence="5">Aminotransferase-like plant mobile domain-containing protein</fullName>
    </recommendedName>
</protein>
<dbReference type="PANTHER" id="PTHR46033">
    <property type="entry name" value="PROTEIN MAIN-LIKE 2"/>
    <property type="match status" value="1"/>
</dbReference>
<dbReference type="Proteomes" id="UP000743370">
    <property type="component" value="Unassembled WGS sequence"/>
</dbReference>
<gene>
    <name evidence="3" type="ORF">HKW66_Vig0050460</name>
</gene>
<dbReference type="InterPro" id="IPR044824">
    <property type="entry name" value="MAIN-like"/>
</dbReference>